<evidence type="ECO:0000313" key="2">
    <source>
        <dbReference type="Proteomes" id="UP000816034"/>
    </source>
</evidence>
<protein>
    <submittedName>
        <fullName evidence="1">Uncharacterized protein</fullName>
    </submittedName>
</protein>
<name>A0AA88KEE4_NAELO</name>
<comment type="caution">
    <text evidence="1">The sequence shown here is derived from an EMBL/GenBank/DDBJ whole genome shotgun (WGS) entry which is preliminary data.</text>
</comment>
<sequence>MHQQQHQNIITSNLSIPTISNLSVCFTLCCNHHQTNTLLNPELKNSNEMKKKNQLLFLQPHDDDQLKTESSSSMDKKQHYLPSELAECIINCSQTRKQAISMLLGLNDETSQ</sequence>
<dbReference type="GeneID" id="68101807"/>
<evidence type="ECO:0000313" key="1">
    <source>
        <dbReference type="EMBL" id="KAG2377442.1"/>
    </source>
</evidence>
<accession>A0AA88KEE4</accession>
<proteinExistence type="predicted"/>
<dbReference type="Proteomes" id="UP000816034">
    <property type="component" value="Unassembled WGS sequence"/>
</dbReference>
<dbReference type="AlphaFoldDB" id="A0AA88KEE4"/>
<dbReference type="RefSeq" id="XP_044544704.1">
    <property type="nucleotide sequence ID" value="XM_044699531.1"/>
</dbReference>
<keyword evidence="2" id="KW-1185">Reference proteome</keyword>
<reference evidence="1 2" key="1">
    <citation type="journal article" date="2018" name="BMC Genomics">
        <title>The genome of Naegleria lovaniensis, the basis for a comparative approach to unravel pathogenicity factors of the human pathogenic amoeba N. fowleri.</title>
        <authorList>
            <person name="Liechti N."/>
            <person name="Schurch N."/>
            <person name="Bruggmann R."/>
            <person name="Wittwer M."/>
        </authorList>
    </citation>
    <scope>NUCLEOTIDE SEQUENCE [LARGE SCALE GENOMIC DNA]</scope>
    <source>
        <strain evidence="1 2">ATCC 30569</strain>
    </source>
</reference>
<dbReference type="EMBL" id="PYSW02000038">
    <property type="protein sequence ID" value="KAG2377442.1"/>
    <property type="molecule type" value="Genomic_DNA"/>
</dbReference>
<organism evidence="1 2">
    <name type="scientific">Naegleria lovaniensis</name>
    <name type="common">Amoeba</name>
    <dbReference type="NCBI Taxonomy" id="51637"/>
    <lineage>
        <taxon>Eukaryota</taxon>
        <taxon>Discoba</taxon>
        <taxon>Heterolobosea</taxon>
        <taxon>Tetramitia</taxon>
        <taxon>Eutetramitia</taxon>
        <taxon>Vahlkampfiidae</taxon>
        <taxon>Naegleria</taxon>
    </lineage>
</organism>
<gene>
    <name evidence="1" type="ORF">C9374_009353</name>
</gene>